<gene>
    <name evidence="2" type="ORF">DPMN_052608</name>
</gene>
<dbReference type="AlphaFoldDB" id="A0A9D4CK01"/>
<reference evidence="2" key="1">
    <citation type="journal article" date="2019" name="bioRxiv">
        <title>The Genome of the Zebra Mussel, Dreissena polymorpha: A Resource for Invasive Species Research.</title>
        <authorList>
            <person name="McCartney M.A."/>
            <person name="Auch B."/>
            <person name="Kono T."/>
            <person name="Mallez S."/>
            <person name="Zhang Y."/>
            <person name="Obille A."/>
            <person name="Becker A."/>
            <person name="Abrahante J.E."/>
            <person name="Garbe J."/>
            <person name="Badalamenti J.P."/>
            <person name="Herman A."/>
            <person name="Mangelson H."/>
            <person name="Liachko I."/>
            <person name="Sullivan S."/>
            <person name="Sone E.D."/>
            <person name="Koren S."/>
            <person name="Silverstein K.A.T."/>
            <person name="Beckman K.B."/>
            <person name="Gohl D.M."/>
        </authorList>
    </citation>
    <scope>NUCLEOTIDE SEQUENCE</scope>
    <source>
        <strain evidence="2">Duluth1</strain>
        <tissue evidence="2">Whole animal</tissue>
    </source>
</reference>
<dbReference type="Proteomes" id="UP000828390">
    <property type="component" value="Unassembled WGS sequence"/>
</dbReference>
<keyword evidence="3" id="KW-1185">Reference proteome</keyword>
<accession>A0A9D4CK01</accession>
<protein>
    <recommendedName>
        <fullName evidence="4">Prokineticin domain-containing protein</fullName>
    </recommendedName>
</protein>
<evidence type="ECO:0008006" key="4">
    <source>
        <dbReference type="Google" id="ProtNLM"/>
    </source>
</evidence>
<dbReference type="EMBL" id="JAIWYP010000012">
    <property type="protein sequence ID" value="KAH3726739.1"/>
    <property type="molecule type" value="Genomic_DNA"/>
</dbReference>
<reference evidence="2" key="2">
    <citation type="submission" date="2020-11" db="EMBL/GenBank/DDBJ databases">
        <authorList>
            <person name="McCartney M.A."/>
            <person name="Auch B."/>
            <person name="Kono T."/>
            <person name="Mallez S."/>
            <person name="Becker A."/>
            <person name="Gohl D.M."/>
            <person name="Silverstein K.A.T."/>
            <person name="Koren S."/>
            <person name="Bechman K.B."/>
            <person name="Herman A."/>
            <person name="Abrahante J.E."/>
            <person name="Garbe J."/>
        </authorList>
    </citation>
    <scope>NUCLEOTIDE SEQUENCE</scope>
    <source>
        <strain evidence="2">Duluth1</strain>
        <tissue evidence="2">Whole animal</tissue>
    </source>
</reference>
<feature type="chain" id="PRO_5038417518" description="Prokineticin domain-containing protein" evidence="1">
    <location>
        <begin position="16"/>
        <end position="137"/>
    </location>
</feature>
<feature type="signal peptide" evidence="1">
    <location>
        <begin position="1"/>
        <end position="15"/>
    </location>
</feature>
<dbReference type="Gene3D" id="2.10.80.10">
    <property type="entry name" value="Lipase, subunit A"/>
    <property type="match status" value="1"/>
</dbReference>
<evidence type="ECO:0000256" key="1">
    <source>
        <dbReference type="SAM" id="SignalP"/>
    </source>
</evidence>
<organism evidence="2 3">
    <name type="scientific">Dreissena polymorpha</name>
    <name type="common">Zebra mussel</name>
    <name type="synonym">Mytilus polymorpha</name>
    <dbReference type="NCBI Taxonomy" id="45954"/>
    <lineage>
        <taxon>Eukaryota</taxon>
        <taxon>Metazoa</taxon>
        <taxon>Spiralia</taxon>
        <taxon>Lophotrochozoa</taxon>
        <taxon>Mollusca</taxon>
        <taxon>Bivalvia</taxon>
        <taxon>Autobranchia</taxon>
        <taxon>Heteroconchia</taxon>
        <taxon>Euheterodonta</taxon>
        <taxon>Imparidentia</taxon>
        <taxon>Neoheterodontei</taxon>
        <taxon>Myida</taxon>
        <taxon>Dreissenoidea</taxon>
        <taxon>Dreissenidae</taxon>
        <taxon>Dreissena</taxon>
    </lineage>
</organism>
<proteinExistence type="predicted"/>
<comment type="caution">
    <text evidence="2">The sequence shown here is derived from an EMBL/GenBank/DDBJ whole genome shotgun (WGS) entry which is preliminary data.</text>
</comment>
<keyword evidence="1" id="KW-0732">Signal</keyword>
<evidence type="ECO:0000313" key="2">
    <source>
        <dbReference type="EMBL" id="KAH3726739.1"/>
    </source>
</evidence>
<evidence type="ECO:0000313" key="3">
    <source>
        <dbReference type="Proteomes" id="UP000828390"/>
    </source>
</evidence>
<sequence length="137" mass="14597">MRVALFIAGVIIVQGLLDDDIPCVIDRTNNTCPTGYCCVRDHFLFSEMFCRKLGETGSPCSVRATDFECPCGDGLICDSNIVGPGHVHSLFGRCHNNVSITTESTSTPDTTTTLEINSIRNSTEAEPAGPGETAIVG</sequence>
<name>A0A9D4CK01_DREPO</name>